<keyword evidence="1" id="KW-0812">Transmembrane</keyword>
<evidence type="ECO:0000313" key="2">
    <source>
        <dbReference type="EMBL" id="KAK8857733.1"/>
    </source>
</evidence>
<dbReference type="Proteomes" id="UP001470230">
    <property type="component" value="Unassembled WGS sequence"/>
</dbReference>
<evidence type="ECO:0000313" key="3">
    <source>
        <dbReference type="Proteomes" id="UP001470230"/>
    </source>
</evidence>
<protein>
    <recommendedName>
        <fullName evidence="4">Fungal lipase-like domain-containing protein</fullName>
    </recommendedName>
</protein>
<organism evidence="2 3">
    <name type="scientific">Tritrichomonas musculus</name>
    <dbReference type="NCBI Taxonomy" id="1915356"/>
    <lineage>
        <taxon>Eukaryota</taxon>
        <taxon>Metamonada</taxon>
        <taxon>Parabasalia</taxon>
        <taxon>Tritrichomonadida</taxon>
        <taxon>Tritrichomonadidae</taxon>
        <taxon>Tritrichomonas</taxon>
    </lineage>
</organism>
<evidence type="ECO:0008006" key="4">
    <source>
        <dbReference type="Google" id="ProtNLM"/>
    </source>
</evidence>
<accession>A0ABR2I6T3</accession>
<feature type="transmembrane region" description="Helical" evidence="1">
    <location>
        <begin position="38"/>
        <end position="61"/>
    </location>
</feature>
<feature type="transmembrane region" description="Helical" evidence="1">
    <location>
        <begin position="6"/>
        <end position="26"/>
    </location>
</feature>
<evidence type="ECO:0000256" key="1">
    <source>
        <dbReference type="SAM" id="Phobius"/>
    </source>
</evidence>
<gene>
    <name evidence="2" type="ORF">M9Y10_016141</name>
</gene>
<dbReference type="EMBL" id="JAPFFF010000020">
    <property type="protein sequence ID" value="KAK8857733.1"/>
    <property type="molecule type" value="Genomic_DNA"/>
</dbReference>
<proteinExistence type="predicted"/>
<comment type="caution">
    <text evidence="2">The sequence shown here is derived from an EMBL/GenBank/DDBJ whole genome shotgun (WGS) entry which is preliminary data.</text>
</comment>
<name>A0ABR2I6T3_9EUKA</name>
<keyword evidence="1" id="KW-1133">Transmembrane helix</keyword>
<reference evidence="2 3" key="1">
    <citation type="submission" date="2024-04" db="EMBL/GenBank/DDBJ databases">
        <title>Tritrichomonas musculus Genome.</title>
        <authorList>
            <person name="Alves-Ferreira E."/>
            <person name="Grigg M."/>
            <person name="Lorenzi H."/>
            <person name="Galac M."/>
        </authorList>
    </citation>
    <scope>NUCLEOTIDE SEQUENCE [LARGE SCALE GENOMIC DNA]</scope>
    <source>
        <strain evidence="2 3">EAF2021</strain>
    </source>
</reference>
<keyword evidence="1" id="KW-0472">Membrane</keyword>
<keyword evidence="3" id="KW-1185">Reference proteome</keyword>
<sequence length="385" mass="44905">MLASIIIRFFLVPLFSYYNIITVFFHKAKDKTLRIVNYVSIIFTVFTIFAIIACSIFISIYQSEYRFKSLEYQPPNNNITTVNEKKITHPICAYQVFNISAFDAFGFALGGYDIKHNETIFDNQMKIFFGENYSSHITYTVYELDKYFLFLKYYDSLTNTHVFAFRGFNSGPEIAFQLELFAAEYVIPFFEDNVPFLSFINENWLSFYTDFLNAFGLRFFSNGNLIVKYVNSIRKIYDQLNISQNENVLFTGINCGGVIAKISGTLLYQRSISFISFPIELDFLQNWFHYSLSDASLVTNVFNVESFFSVPDTQYANNIGIDTPAYQKSKYCTSDFCEMFSKLDNVYKTFCSMSEICGKGNQFDYYCQKTIGEKYVRIIRENLKR</sequence>